<reference evidence="1 2" key="1">
    <citation type="submission" date="2015-09" db="EMBL/GenBank/DDBJ databases">
        <authorList>
            <consortium name="Pathogen Informatics"/>
        </authorList>
    </citation>
    <scope>NUCLEOTIDE SEQUENCE [LARGE SCALE GENOMIC DNA]</scope>
    <source>
        <strain evidence="1 2">2789STDY5834855</strain>
    </source>
</reference>
<organism evidence="1 2">
    <name type="scientific">Clostridium disporicum</name>
    <dbReference type="NCBI Taxonomy" id="84024"/>
    <lineage>
        <taxon>Bacteria</taxon>
        <taxon>Bacillati</taxon>
        <taxon>Bacillota</taxon>
        <taxon>Clostridia</taxon>
        <taxon>Eubacteriales</taxon>
        <taxon>Clostridiaceae</taxon>
        <taxon>Clostridium</taxon>
    </lineage>
</organism>
<dbReference type="AlphaFoldDB" id="A0A173YUB1"/>
<protein>
    <recommendedName>
        <fullName evidence="3">CopG family transcriptional regulator</fullName>
    </recommendedName>
</protein>
<dbReference type="EMBL" id="CYZV01000047">
    <property type="protein sequence ID" value="CUO74870.1"/>
    <property type="molecule type" value="Genomic_DNA"/>
</dbReference>
<accession>A0A173YUB1</accession>
<dbReference type="Pfam" id="PF21983">
    <property type="entry name" value="NikA-like"/>
    <property type="match status" value="1"/>
</dbReference>
<sequence>MLGFKEKEILGRKSEDELKIYRLTVQVSKREKEKIIQLAKSRGMSVSDYVRYFCIHKPFISKFNEEEE</sequence>
<evidence type="ECO:0008006" key="3">
    <source>
        <dbReference type="Google" id="ProtNLM"/>
    </source>
</evidence>
<dbReference type="Proteomes" id="UP000095558">
    <property type="component" value="Unassembled WGS sequence"/>
</dbReference>
<dbReference type="InterPro" id="IPR053842">
    <property type="entry name" value="NikA-like"/>
</dbReference>
<name>A0A173YUB1_9CLOT</name>
<evidence type="ECO:0000313" key="1">
    <source>
        <dbReference type="EMBL" id="CUO74870.1"/>
    </source>
</evidence>
<evidence type="ECO:0000313" key="2">
    <source>
        <dbReference type="Proteomes" id="UP000095558"/>
    </source>
</evidence>
<proteinExistence type="predicted"/>
<gene>
    <name evidence="1" type="ORF">ERS852470_03249</name>
</gene>
<dbReference type="RefSeq" id="WP_055277799.1">
    <property type="nucleotide sequence ID" value="NZ_CYYT01000003.1"/>
</dbReference>